<dbReference type="GO" id="GO:0008237">
    <property type="term" value="F:metallopeptidase activity"/>
    <property type="evidence" value="ECO:0007669"/>
    <property type="project" value="UniProtKB-KW"/>
</dbReference>
<feature type="transmembrane region" description="Helical" evidence="1">
    <location>
        <begin position="202"/>
        <end position="219"/>
    </location>
</feature>
<evidence type="ECO:0000313" key="3">
    <source>
        <dbReference type="EMBL" id="WNZ26661.1"/>
    </source>
</evidence>
<sequence length="268" mass="30093">MLLGIIWLPFAIPIALWSRDPNQTTIWAMLVLFVEFLLLVRWWGRQIHHERQVFQTYGLTLNRISLVEGLQGLGWGTASLLLLFLVQSLAGWVSWRPPQVSFGQIILEGLLVALGVGLAEELVFRGWILDELQRDYSPGVALWANSGVFAALHFIKPLPEIIRTFPQFPGLVLLGAILVWMKRSTRSQQRTAVKLITHNGRLGLPIGFHAGLVWGYYLLKVGGLVTLTNRVPAWVTGIDENPLAGLVGLLFLASLAIYWRRRSAKSWA</sequence>
<feature type="transmembrane region" description="Helical" evidence="1">
    <location>
        <begin position="101"/>
        <end position="124"/>
    </location>
</feature>
<feature type="domain" description="CAAX prenyl protease 2/Lysostaphin resistance protein A-like" evidence="2">
    <location>
        <begin position="105"/>
        <end position="210"/>
    </location>
</feature>
<accession>A0AA96WPJ6</accession>
<dbReference type="GO" id="GO:0080120">
    <property type="term" value="P:CAAX-box protein maturation"/>
    <property type="evidence" value="ECO:0007669"/>
    <property type="project" value="UniProtKB-ARBA"/>
</dbReference>
<feature type="transmembrane region" description="Helical" evidence="1">
    <location>
        <begin position="26"/>
        <end position="44"/>
    </location>
</feature>
<feature type="transmembrane region" description="Helical" evidence="1">
    <location>
        <begin position="242"/>
        <end position="259"/>
    </location>
</feature>
<evidence type="ECO:0000256" key="1">
    <source>
        <dbReference type="SAM" id="Phobius"/>
    </source>
</evidence>
<feature type="transmembrane region" description="Helical" evidence="1">
    <location>
        <begin position="136"/>
        <end position="155"/>
    </location>
</feature>
<dbReference type="InterPro" id="IPR003675">
    <property type="entry name" value="Rce1/LyrA-like_dom"/>
</dbReference>
<keyword evidence="1" id="KW-0812">Transmembrane</keyword>
<name>A0AA96WPJ6_9CYAN</name>
<dbReference type="AlphaFoldDB" id="A0AA96WPJ6"/>
<dbReference type="PANTHER" id="PTHR43592:SF15">
    <property type="entry name" value="CAAX AMINO TERMINAL PROTEASE FAMILY PROTEIN"/>
    <property type="match status" value="1"/>
</dbReference>
<keyword evidence="1" id="KW-1133">Transmembrane helix</keyword>
<keyword evidence="3" id="KW-0645">Protease</keyword>
<keyword evidence="3" id="KW-0378">Hydrolase</keyword>
<dbReference type="PANTHER" id="PTHR43592">
    <property type="entry name" value="CAAX AMINO TERMINAL PROTEASE"/>
    <property type="match status" value="1"/>
</dbReference>
<feature type="transmembrane region" description="Helical" evidence="1">
    <location>
        <begin position="161"/>
        <end position="181"/>
    </location>
</feature>
<proteinExistence type="predicted"/>
<dbReference type="GO" id="GO:0004175">
    <property type="term" value="F:endopeptidase activity"/>
    <property type="evidence" value="ECO:0007669"/>
    <property type="project" value="UniProtKB-ARBA"/>
</dbReference>
<evidence type="ECO:0000259" key="2">
    <source>
        <dbReference type="Pfam" id="PF02517"/>
    </source>
</evidence>
<feature type="transmembrane region" description="Helical" evidence="1">
    <location>
        <begin position="73"/>
        <end position="95"/>
    </location>
</feature>
<protein>
    <submittedName>
        <fullName evidence="3">CPBP family intramembrane metalloprotease</fullName>
    </submittedName>
</protein>
<reference evidence="3" key="1">
    <citation type="submission" date="2020-05" db="EMBL/GenBank/DDBJ databases">
        <authorList>
            <person name="Zhu T."/>
            <person name="Keshari N."/>
            <person name="Lu X."/>
        </authorList>
    </citation>
    <scope>NUCLEOTIDE SEQUENCE</scope>
    <source>
        <strain evidence="3">NK1-12</strain>
    </source>
</reference>
<dbReference type="EMBL" id="CP053586">
    <property type="protein sequence ID" value="WNZ26661.1"/>
    <property type="molecule type" value="Genomic_DNA"/>
</dbReference>
<organism evidence="3">
    <name type="scientific">Leptolyngbya sp. NK1-12</name>
    <dbReference type="NCBI Taxonomy" id="2547451"/>
    <lineage>
        <taxon>Bacteria</taxon>
        <taxon>Bacillati</taxon>
        <taxon>Cyanobacteriota</taxon>
        <taxon>Cyanophyceae</taxon>
        <taxon>Leptolyngbyales</taxon>
        <taxon>Leptolyngbyaceae</taxon>
        <taxon>Leptolyngbya group</taxon>
        <taxon>Leptolyngbya</taxon>
    </lineage>
</organism>
<keyword evidence="1" id="KW-0472">Membrane</keyword>
<gene>
    <name evidence="3" type="ORF">HJG54_17465</name>
</gene>
<dbReference type="Pfam" id="PF02517">
    <property type="entry name" value="Rce1-like"/>
    <property type="match status" value="1"/>
</dbReference>
<keyword evidence="3" id="KW-0482">Metalloprotease</keyword>